<dbReference type="EMBL" id="JAKOGI010000385">
    <property type="protein sequence ID" value="KAJ8435822.1"/>
    <property type="molecule type" value="Genomic_DNA"/>
</dbReference>
<evidence type="ECO:0000313" key="2">
    <source>
        <dbReference type="EMBL" id="KAJ8435822.1"/>
    </source>
</evidence>
<accession>A0A9Q1QBA6</accession>
<feature type="region of interest" description="Disordered" evidence="1">
    <location>
        <begin position="1"/>
        <end position="57"/>
    </location>
</feature>
<protein>
    <submittedName>
        <fullName evidence="2">Uncharacterized protein</fullName>
    </submittedName>
</protein>
<gene>
    <name evidence="2" type="ORF">Cgig2_017117</name>
</gene>
<dbReference type="AlphaFoldDB" id="A0A9Q1QBA6"/>
<evidence type="ECO:0000256" key="1">
    <source>
        <dbReference type="SAM" id="MobiDB-lite"/>
    </source>
</evidence>
<organism evidence="2 3">
    <name type="scientific">Carnegiea gigantea</name>
    <dbReference type="NCBI Taxonomy" id="171969"/>
    <lineage>
        <taxon>Eukaryota</taxon>
        <taxon>Viridiplantae</taxon>
        <taxon>Streptophyta</taxon>
        <taxon>Embryophyta</taxon>
        <taxon>Tracheophyta</taxon>
        <taxon>Spermatophyta</taxon>
        <taxon>Magnoliopsida</taxon>
        <taxon>eudicotyledons</taxon>
        <taxon>Gunneridae</taxon>
        <taxon>Pentapetalae</taxon>
        <taxon>Caryophyllales</taxon>
        <taxon>Cactineae</taxon>
        <taxon>Cactaceae</taxon>
        <taxon>Cactoideae</taxon>
        <taxon>Echinocereeae</taxon>
        <taxon>Carnegiea</taxon>
    </lineage>
</organism>
<comment type="caution">
    <text evidence="2">The sequence shown here is derived from an EMBL/GenBank/DDBJ whole genome shotgun (WGS) entry which is preliminary data.</text>
</comment>
<proteinExistence type="predicted"/>
<sequence>MEAANSTRSFPHFDYVPTNGCEPSHRQEQAPSPRYTEREREGISPAPKTATHDHTPEAAECRKILRNDSVSLESSAQKRATGSFIDIITWDCLRKLTHPGRDIVPLVQPILGFGSQEVYPTSMIHLPVRFGDKIKAKNLEPADLLDTVFPPPVDTRCQLPLVQGWHPRSQRPLASRLLALHETKKKSGHNQMKRPINIGAASLMGNSFKPRCHLVSTN</sequence>
<name>A0A9Q1QBA6_9CARY</name>
<keyword evidence="3" id="KW-1185">Reference proteome</keyword>
<evidence type="ECO:0000313" key="3">
    <source>
        <dbReference type="Proteomes" id="UP001153076"/>
    </source>
</evidence>
<dbReference type="Proteomes" id="UP001153076">
    <property type="component" value="Unassembled WGS sequence"/>
</dbReference>
<reference evidence="2" key="1">
    <citation type="submission" date="2022-04" db="EMBL/GenBank/DDBJ databases">
        <title>Carnegiea gigantea Genome sequencing and assembly v2.</title>
        <authorList>
            <person name="Copetti D."/>
            <person name="Sanderson M.J."/>
            <person name="Burquez A."/>
            <person name="Wojciechowski M.F."/>
        </authorList>
    </citation>
    <scope>NUCLEOTIDE SEQUENCE</scope>
    <source>
        <strain evidence="2">SGP5-SGP5p</strain>
        <tissue evidence="2">Aerial part</tissue>
    </source>
</reference>